<protein>
    <submittedName>
        <fullName evidence="1">Uncharacterized protein</fullName>
    </submittedName>
</protein>
<comment type="caution">
    <text evidence="1">The sequence shown here is derived from an EMBL/GenBank/DDBJ whole genome shotgun (WGS) entry which is preliminary data.</text>
</comment>
<evidence type="ECO:0000313" key="1">
    <source>
        <dbReference type="EMBL" id="CCH54926.1"/>
    </source>
</evidence>
<sequence>MRNKVAKTASTDKLAGSFAQILLPNRIYYGRISV</sequence>
<accession>I2GM00</accession>
<proteinExistence type="predicted"/>
<name>I2GM00_9BACT</name>
<reference evidence="1 2" key="1">
    <citation type="journal article" date="2012" name="J. Bacteriol.">
        <title>Genome Sequence of the Filamentous Bacterium Fibrisoma limi BUZ 3T.</title>
        <authorList>
            <person name="Filippini M."/>
            <person name="Qi W."/>
            <person name="Jaenicke S."/>
            <person name="Goesmann A."/>
            <person name="Smits T.H."/>
            <person name="Bagheri H.C."/>
        </authorList>
    </citation>
    <scope>NUCLEOTIDE SEQUENCE [LARGE SCALE GENOMIC DNA]</scope>
    <source>
        <strain evidence="2">BUZ 3T</strain>
    </source>
</reference>
<keyword evidence="2" id="KW-1185">Reference proteome</keyword>
<dbReference type="Proteomes" id="UP000009309">
    <property type="component" value="Unassembled WGS sequence"/>
</dbReference>
<dbReference type="EMBL" id="CAIT01000007">
    <property type="protein sequence ID" value="CCH54926.1"/>
    <property type="molecule type" value="Genomic_DNA"/>
</dbReference>
<gene>
    <name evidence="1" type="ORF">BN8_04146</name>
</gene>
<evidence type="ECO:0000313" key="2">
    <source>
        <dbReference type="Proteomes" id="UP000009309"/>
    </source>
</evidence>
<dbReference type="AlphaFoldDB" id="I2GM00"/>
<organism evidence="1 2">
    <name type="scientific">Fibrisoma limi BUZ 3</name>
    <dbReference type="NCBI Taxonomy" id="1185876"/>
    <lineage>
        <taxon>Bacteria</taxon>
        <taxon>Pseudomonadati</taxon>
        <taxon>Bacteroidota</taxon>
        <taxon>Cytophagia</taxon>
        <taxon>Cytophagales</taxon>
        <taxon>Spirosomataceae</taxon>
        <taxon>Fibrisoma</taxon>
    </lineage>
</organism>